<feature type="signal peptide" evidence="2">
    <location>
        <begin position="1"/>
        <end position="17"/>
    </location>
</feature>
<dbReference type="PROSITE" id="PS50835">
    <property type="entry name" value="IG_LIKE"/>
    <property type="match status" value="3"/>
</dbReference>
<dbReference type="OrthoDB" id="10012075at2759"/>
<dbReference type="SMART" id="SM00409">
    <property type="entry name" value="IG"/>
    <property type="match status" value="3"/>
</dbReference>
<feature type="chain" id="PRO_5004242694" evidence="2">
    <location>
        <begin position="18"/>
        <end position="497"/>
    </location>
</feature>
<evidence type="ECO:0000313" key="4">
    <source>
        <dbReference type="EMBL" id="CAG12875.1"/>
    </source>
</evidence>
<feature type="domain" description="Ig-like" evidence="3">
    <location>
        <begin position="121"/>
        <end position="199"/>
    </location>
</feature>
<accession>Q4RFF7</accession>
<dbReference type="Gene3D" id="2.60.40.10">
    <property type="entry name" value="Immunoglobulins"/>
    <property type="match status" value="3"/>
</dbReference>
<proteinExistence type="predicted"/>
<keyword evidence="2" id="KW-0732">Signal</keyword>
<evidence type="ECO:0000259" key="3">
    <source>
        <dbReference type="PROSITE" id="PS50835"/>
    </source>
</evidence>
<reference evidence="4" key="1">
    <citation type="journal article" date="2004" name="Nature">
        <title>Genome duplication in the teleost fish Tetraodon nigroviridis reveals the early vertebrate proto-karyotype.</title>
        <authorList>
            <person name="Jaillon O."/>
            <person name="Aury J.-M."/>
            <person name="Brunet F."/>
            <person name="Petit J.-L."/>
            <person name="Stange-Thomann N."/>
            <person name="Mauceli E."/>
            <person name="Bouneau L."/>
            <person name="Fischer C."/>
            <person name="Ozouf-Costaz C."/>
            <person name="Bernot A."/>
            <person name="Nicaud S."/>
            <person name="Jaffe D."/>
            <person name="Fisher S."/>
            <person name="Lutfalla G."/>
            <person name="Dossat C."/>
            <person name="Segurens B."/>
            <person name="Dasilva C."/>
            <person name="Salanoubat M."/>
            <person name="Levy M."/>
            <person name="Boudet N."/>
            <person name="Castellano S."/>
            <person name="Anthouard V."/>
            <person name="Jubin C."/>
            <person name="Castelli V."/>
            <person name="Katinka M."/>
            <person name="Vacherie B."/>
            <person name="Biemont C."/>
            <person name="Skalli Z."/>
            <person name="Cattolico L."/>
            <person name="Poulain J."/>
            <person name="De Berardinis V."/>
            <person name="Cruaud C."/>
            <person name="Duprat S."/>
            <person name="Brottier P."/>
            <person name="Coutanceau J.-P."/>
            <person name="Gouzy J."/>
            <person name="Parra G."/>
            <person name="Lardier G."/>
            <person name="Chapple C."/>
            <person name="McKernan K.J."/>
            <person name="McEwan P."/>
            <person name="Bosak S."/>
            <person name="Kellis M."/>
            <person name="Volff J.-N."/>
            <person name="Guigo R."/>
            <person name="Zody M.C."/>
            <person name="Mesirov J."/>
            <person name="Lindblad-Toh K."/>
            <person name="Birren B."/>
            <person name="Nusbaum C."/>
            <person name="Kahn D."/>
            <person name="Robinson-Rechavi M."/>
            <person name="Laudet V."/>
            <person name="Schachter V."/>
            <person name="Quetier F."/>
            <person name="Saurin W."/>
            <person name="Scarpelli C."/>
            <person name="Wincker P."/>
            <person name="Lander E.S."/>
            <person name="Weissenbach J."/>
            <person name="Roest Crollius H."/>
        </authorList>
    </citation>
    <scope>NUCLEOTIDE SEQUENCE [LARGE SCALE GENOMIC DNA]</scope>
</reference>
<dbReference type="InterPro" id="IPR007110">
    <property type="entry name" value="Ig-like_dom"/>
</dbReference>
<dbReference type="EMBL" id="CAAE01015119">
    <property type="protein sequence ID" value="CAG12875.1"/>
    <property type="molecule type" value="Genomic_DNA"/>
</dbReference>
<dbReference type="Pfam" id="PF13895">
    <property type="entry name" value="Ig_2"/>
    <property type="match status" value="1"/>
</dbReference>
<feature type="domain" description="Ig-like" evidence="3">
    <location>
        <begin position="204"/>
        <end position="286"/>
    </location>
</feature>
<dbReference type="InterPro" id="IPR003599">
    <property type="entry name" value="Ig_sub"/>
</dbReference>
<dbReference type="SUPFAM" id="SSF48726">
    <property type="entry name" value="Immunoglobulin"/>
    <property type="match status" value="3"/>
</dbReference>
<dbReference type="InterPro" id="IPR013783">
    <property type="entry name" value="Ig-like_fold"/>
</dbReference>
<gene>
    <name evidence="4" type="ORF">GSTENG00035340001</name>
</gene>
<dbReference type="PANTHER" id="PTHR46013">
    <property type="entry name" value="VASCULAR CELL ADHESION MOLECULE 1"/>
    <property type="match status" value="1"/>
</dbReference>
<evidence type="ECO:0000256" key="1">
    <source>
        <dbReference type="SAM" id="MobiDB-lite"/>
    </source>
</evidence>
<feature type="compositionally biased region" description="Polar residues" evidence="1">
    <location>
        <begin position="475"/>
        <end position="489"/>
    </location>
</feature>
<feature type="region of interest" description="Disordered" evidence="1">
    <location>
        <begin position="443"/>
        <end position="497"/>
    </location>
</feature>
<evidence type="ECO:0000256" key="2">
    <source>
        <dbReference type="SAM" id="SignalP"/>
    </source>
</evidence>
<dbReference type="AlphaFoldDB" id="Q4RFF7"/>
<dbReference type="KEGG" id="tng:GSTEN00035340G001"/>
<sequence>MKTFILIFFGTIAGVWSGPLGVTFGRDQCVLRGESVVIDCKYDYPLAHIVTGVSWAKSQQRSGNGELVPLLTSQNSGRFRYVGNYRGNCNLQISDVQLADEGSYVFGFRTTLAWLTTSTTPAQLFVRELTAVGPSSVVEGDAVSLACVSGCGPPVESVWFRQGEPVMKAAFQARRTDAGWYHCAVRGQPTVRSAPVALTVLYPPDRVSLSISPGGNVLRGASVVFTCSGEANPPVEDRGFSLHRDGRLLGFGRSQTIPDVQPDHSGRYRCQAWNSISRAGADTFTSAVVLLQVYCTHVDMNSTPLMQLVTMTMTVMMMACVESLCSPRPPRERFGLGGAGQPRGRQQCEPELLRCRQPSGRKLHLVQDDGGRRLRGAGGGLGTGAAHPLHGGLPLWTVPLPGQEPSSLTLPVLAGLGLRSHGSLCVGSLCVLVRGTKSGWRRKRRLSSSSVGRRPMTNPPASTPTSTGRPLLRPTSLSTRRSHDASNSILDRRWKAR</sequence>
<dbReference type="PANTHER" id="PTHR46013:SF4">
    <property type="entry name" value="B-CELL RECEPTOR CD22-RELATED"/>
    <property type="match status" value="1"/>
</dbReference>
<feature type="domain" description="Ig-like" evidence="3">
    <location>
        <begin position="19"/>
        <end position="104"/>
    </location>
</feature>
<organism evidence="4">
    <name type="scientific">Tetraodon nigroviridis</name>
    <name type="common">Spotted green pufferfish</name>
    <name type="synonym">Chelonodon nigroviridis</name>
    <dbReference type="NCBI Taxonomy" id="99883"/>
    <lineage>
        <taxon>Eukaryota</taxon>
        <taxon>Metazoa</taxon>
        <taxon>Chordata</taxon>
        <taxon>Craniata</taxon>
        <taxon>Vertebrata</taxon>
        <taxon>Euteleostomi</taxon>
        <taxon>Actinopterygii</taxon>
        <taxon>Neopterygii</taxon>
        <taxon>Teleostei</taxon>
        <taxon>Neoteleostei</taxon>
        <taxon>Acanthomorphata</taxon>
        <taxon>Eupercaria</taxon>
        <taxon>Tetraodontiformes</taxon>
        <taxon>Tetradontoidea</taxon>
        <taxon>Tetraodontidae</taxon>
        <taxon>Tetraodon</taxon>
    </lineage>
</organism>
<reference evidence="4" key="2">
    <citation type="submission" date="2004-02" db="EMBL/GenBank/DDBJ databases">
        <authorList>
            <consortium name="Genoscope"/>
            <consortium name="Whitehead Institute Centre for Genome Research"/>
        </authorList>
    </citation>
    <scope>NUCLEOTIDE SEQUENCE</scope>
</reference>
<protein>
    <submittedName>
        <fullName evidence="4">Chromosome 8 SCAF15119, whole genome shotgun sequence</fullName>
    </submittedName>
</protein>
<name>Q4RFF7_TETNG</name>
<dbReference type="InterPro" id="IPR036179">
    <property type="entry name" value="Ig-like_dom_sf"/>
</dbReference>